<organism evidence="5 6">
    <name type="scientific">Ideonella livida</name>
    <dbReference type="NCBI Taxonomy" id="2707176"/>
    <lineage>
        <taxon>Bacteria</taxon>
        <taxon>Pseudomonadati</taxon>
        <taxon>Pseudomonadota</taxon>
        <taxon>Betaproteobacteria</taxon>
        <taxon>Burkholderiales</taxon>
        <taxon>Sphaerotilaceae</taxon>
        <taxon>Ideonella</taxon>
    </lineage>
</organism>
<dbReference type="InterPro" id="IPR050204">
    <property type="entry name" value="AraC_XylS_family_regulators"/>
</dbReference>
<dbReference type="GO" id="GO:0003700">
    <property type="term" value="F:DNA-binding transcription factor activity"/>
    <property type="evidence" value="ECO:0007669"/>
    <property type="project" value="InterPro"/>
</dbReference>
<gene>
    <name evidence="5" type="ORF">G3A44_15055</name>
</gene>
<name>A0A7C9TMB2_9BURK</name>
<dbReference type="Pfam" id="PF12833">
    <property type="entry name" value="HTH_18"/>
    <property type="match status" value="1"/>
</dbReference>
<protein>
    <submittedName>
        <fullName evidence="5">AraC family transcriptional regulator</fullName>
    </submittedName>
</protein>
<keyword evidence="3" id="KW-0804">Transcription</keyword>
<reference evidence="5 6" key="1">
    <citation type="submission" date="2020-02" db="EMBL/GenBank/DDBJ databases">
        <title>Ideonella bacterium strain TBM-1.</title>
        <authorList>
            <person name="Chen W.-M."/>
        </authorList>
    </citation>
    <scope>NUCLEOTIDE SEQUENCE [LARGE SCALE GENOMIC DNA]</scope>
    <source>
        <strain evidence="5 6">TBM-1</strain>
    </source>
</reference>
<dbReference type="InterPro" id="IPR018060">
    <property type="entry name" value="HTH_AraC"/>
</dbReference>
<dbReference type="RefSeq" id="WP_163458434.1">
    <property type="nucleotide sequence ID" value="NZ_JAAGOH010000018.1"/>
</dbReference>
<dbReference type="PROSITE" id="PS01124">
    <property type="entry name" value="HTH_ARAC_FAMILY_2"/>
    <property type="match status" value="1"/>
</dbReference>
<dbReference type="SMART" id="SM00342">
    <property type="entry name" value="HTH_ARAC"/>
    <property type="match status" value="1"/>
</dbReference>
<dbReference type="Gene3D" id="1.10.10.60">
    <property type="entry name" value="Homeodomain-like"/>
    <property type="match status" value="1"/>
</dbReference>
<dbReference type="InterPro" id="IPR011051">
    <property type="entry name" value="RmlC_Cupin_sf"/>
</dbReference>
<evidence type="ECO:0000259" key="4">
    <source>
        <dbReference type="PROSITE" id="PS01124"/>
    </source>
</evidence>
<feature type="domain" description="HTH araC/xylS-type" evidence="4">
    <location>
        <begin position="141"/>
        <end position="226"/>
    </location>
</feature>
<evidence type="ECO:0000256" key="1">
    <source>
        <dbReference type="ARBA" id="ARBA00023015"/>
    </source>
</evidence>
<evidence type="ECO:0000313" key="6">
    <source>
        <dbReference type="Proteomes" id="UP000484255"/>
    </source>
</evidence>
<dbReference type="PANTHER" id="PTHR46796">
    <property type="entry name" value="HTH-TYPE TRANSCRIPTIONAL ACTIVATOR RHAS-RELATED"/>
    <property type="match status" value="1"/>
</dbReference>
<keyword evidence="1" id="KW-0805">Transcription regulation</keyword>
<dbReference type="InterPro" id="IPR014710">
    <property type="entry name" value="RmlC-like_jellyroll"/>
</dbReference>
<dbReference type="GO" id="GO:0043565">
    <property type="term" value="F:sequence-specific DNA binding"/>
    <property type="evidence" value="ECO:0007669"/>
    <property type="project" value="InterPro"/>
</dbReference>
<accession>A0A7C9TMB2</accession>
<evidence type="ECO:0000256" key="2">
    <source>
        <dbReference type="ARBA" id="ARBA00023125"/>
    </source>
</evidence>
<evidence type="ECO:0000313" key="5">
    <source>
        <dbReference type="EMBL" id="NDY92505.1"/>
    </source>
</evidence>
<keyword evidence="2" id="KW-0238">DNA-binding</keyword>
<dbReference type="SUPFAM" id="SSF51182">
    <property type="entry name" value="RmlC-like cupins"/>
    <property type="match status" value="1"/>
</dbReference>
<dbReference type="PANTHER" id="PTHR46796:SF10">
    <property type="entry name" value="TRANSCRIPTIONAL ACTIVATOR FEAR"/>
    <property type="match status" value="1"/>
</dbReference>
<dbReference type="Pfam" id="PF02311">
    <property type="entry name" value="AraC_binding"/>
    <property type="match status" value="1"/>
</dbReference>
<dbReference type="InterPro" id="IPR003313">
    <property type="entry name" value="AraC-bd"/>
</dbReference>
<dbReference type="Proteomes" id="UP000484255">
    <property type="component" value="Unassembled WGS sequence"/>
</dbReference>
<proteinExistence type="predicted"/>
<dbReference type="EMBL" id="JAAGOH010000018">
    <property type="protein sequence ID" value="NDY92505.1"/>
    <property type="molecule type" value="Genomic_DNA"/>
</dbReference>
<keyword evidence="6" id="KW-1185">Reference proteome</keyword>
<dbReference type="AlphaFoldDB" id="A0A7C9TMB2"/>
<comment type="caution">
    <text evidence="5">The sequence shown here is derived from an EMBL/GenBank/DDBJ whole genome shotgun (WGS) entry which is preliminary data.</text>
</comment>
<dbReference type="Gene3D" id="2.60.120.10">
    <property type="entry name" value="Jelly Rolls"/>
    <property type="match status" value="1"/>
</dbReference>
<evidence type="ECO:0000256" key="3">
    <source>
        <dbReference type="ARBA" id="ARBA00023163"/>
    </source>
</evidence>
<sequence length="230" mass="24771">MPAALPPLFTLRRYGPSKGSHDHAHFQVLVPLDGALELEVSGRGCRLLPGQGLRIAPGERHDFEAPGGSRCLVLDTADDQWACRTAQAQAGAPLAPLADFMAQALDQGLPVSPLHAAQLLVQAWAHAPTATRPLRREIDWTGLQRWVTHRLGAPLCAADLAAQAGLGESQFRARCLLHTGLTPMQWVRQLRLTRARALRAQGLGVAETARRVGYDSPSALTAALRRPPPP</sequence>